<dbReference type="Proteomes" id="UP000830583">
    <property type="component" value="Chromosome"/>
</dbReference>
<protein>
    <submittedName>
        <fullName evidence="2">Uncharacterized protein</fullName>
    </submittedName>
</protein>
<reference evidence="2" key="1">
    <citation type="submission" date="2022-04" db="EMBL/GenBank/DDBJ databases">
        <title>Consumption of N2O by Flavobacterium azooxidireducens sp. nov. isolated from Decomposing Leaf Litter of Phragmites australis (Cav.).</title>
        <authorList>
            <person name="Behrendt U."/>
            <person name="Spanner T."/>
            <person name="Augustin J."/>
            <person name="Horn M.A."/>
            <person name="Kolb S."/>
            <person name="Ulrich A."/>
        </authorList>
    </citation>
    <scope>NUCLEOTIDE SEQUENCE</scope>
    <source>
        <strain evidence="2">IGB 4-14</strain>
    </source>
</reference>
<evidence type="ECO:0000313" key="2">
    <source>
        <dbReference type="EMBL" id="UPQ78937.1"/>
    </source>
</evidence>
<sequence length="193" mass="22457">MKIVLVLIIFLINSPSWCQNDVLEFSSIKFLENFSATDLKKLVKVDNLSNKDFFFIKTYKENDGLFFVKKENEKWFVYDFELSLNFGPNTHLTTITKESNRFLSIELSRSPSGTCSSLYRSICLFDITKNQYISFFNFNEFDCNDGKSQNCKATFQLKDNLLVIKSSKTKDDGLSCIESGTYRYENNKFVKTK</sequence>
<gene>
    <name evidence="2" type="ORF">M0M57_15120</name>
</gene>
<evidence type="ECO:0000256" key="1">
    <source>
        <dbReference type="SAM" id="SignalP"/>
    </source>
</evidence>
<organism evidence="2 3">
    <name type="scientific">Flavobacterium azooxidireducens</name>
    <dbReference type="NCBI Taxonomy" id="1871076"/>
    <lineage>
        <taxon>Bacteria</taxon>
        <taxon>Pseudomonadati</taxon>
        <taxon>Bacteroidota</taxon>
        <taxon>Flavobacteriia</taxon>
        <taxon>Flavobacteriales</taxon>
        <taxon>Flavobacteriaceae</taxon>
        <taxon>Flavobacterium</taxon>
    </lineage>
</organism>
<keyword evidence="3" id="KW-1185">Reference proteome</keyword>
<accession>A0ABY4KHN0</accession>
<evidence type="ECO:0000313" key="3">
    <source>
        <dbReference type="Proteomes" id="UP000830583"/>
    </source>
</evidence>
<keyword evidence="1" id="KW-0732">Signal</keyword>
<feature type="chain" id="PRO_5045857654" evidence="1">
    <location>
        <begin position="19"/>
        <end position="193"/>
    </location>
</feature>
<name>A0ABY4KHN0_9FLAO</name>
<proteinExistence type="predicted"/>
<dbReference type="EMBL" id="CP096205">
    <property type="protein sequence ID" value="UPQ78937.1"/>
    <property type="molecule type" value="Genomic_DNA"/>
</dbReference>
<feature type="signal peptide" evidence="1">
    <location>
        <begin position="1"/>
        <end position="18"/>
    </location>
</feature>
<dbReference type="RefSeq" id="WP_248433929.1">
    <property type="nucleotide sequence ID" value="NZ_CP096205.1"/>
</dbReference>